<evidence type="ECO:0000313" key="3">
    <source>
        <dbReference type="EMBL" id="MEU3787762.1"/>
    </source>
</evidence>
<accession>A0ABV2ZYU6</accession>
<dbReference type="Pfam" id="PF01048">
    <property type="entry name" value="PNP_UDP_1"/>
    <property type="match status" value="1"/>
</dbReference>
<dbReference type="CDD" id="cd09008">
    <property type="entry name" value="MTAN"/>
    <property type="match status" value="1"/>
</dbReference>
<evidence type="ECO:0000313" key="4">
    <source>
        <dbReference type="Proteomes" id="UP001550739"/>
    </source>
</evidence>
<feature type="domain" description="Nucleoside phosphorylase" evidence="2">
    <location>
        <begin position="7"/>
        <end position="236"/>
    </location>
</feature>
<dbReference type="PANTHER" id="PTHR46832">
    <property type="entry name" value="5'-METHYLTHIOADENOSINE/S-ADENOSYLHOMOCYSTEINE NUCLEOSIDASE"/>
    <property type="match status" value="1"/>
</dbReference>
<dbReference type="RefSeq" id="WP_361710465.1">
    <property type="nucleotide sequence ID" value="NZ_JBEZVE010000052.1"/>
</dbReference>
<feature type="compositionally biased region" description="Gly residues" evidence="1">
    <location>
        <begin position="255"/>
        <end position="265"/>
    </location>
</feature>
<sequence length="305" mass="31942">MSETKPTVVVLTALALEYAAVRAHIADRQEDVHPDGTRVEIGRLDGTSWQVALAELGEGVSNASAMTTQLINWLRPQAVLFVGIAGSLKEDIGIGDVLVGTKVYGIQGGKWTPQGFHSRPEAWHASNALVQAARSAVRDMTDVRPHFKPIASGDVVLADAESEIVTFLREHYNDAAAIEMEGSGAAHAAHLNGQVSALVIRGISDRADARKSRADATGSQRLAAAQAAEVAVAVLRKHHPQDTSDTPGTPEGPRRGSGSGSGSGGDHITFQGGTYYGPVIGKITGNTRHTGHTGHTGHAGRTGRP</sequence>
<dbReference type="Gene3D" id="3.40.50.1580">
    <property type="entry name" value="Nucleoside phosphorylase domain"/>
    <property type="match status" value="1"/>
</dbReference>
<dbReference type="SUPFAM" id="SSF53167">
    <property type="entry name" value="Purine and uridine phosphorylases"/>
    <property type="match status" value="1"/>
</dbReference>
<name>A0ABV2ZYU6_9ACTN</name>
<dbReference type="InterPro" id="IPR000845">
    <property type="entry name" value="Nucleoside_phosphorylase_d"/>
</dbReference>
<gene>
    <name evidence="3" type="ORF">AB0E89_45880</name>
</gene>
<reference evidence="3 4" key="1">
    <citation type="submission" date="2024-06" db="EMBL/GenBank/DDBJ databases">
        <title>The Natural Products Discovery Center: Release of the First 8490 Sequenced Strains for Exploring Actinobacteria Biosynthetic Diversity.</title>
        <authorList>
            <person name="Kalkreuter E."/>
            <person name="Kautsar S.A."/>
            <person name="Yang D."/>
            <person name="Bader C.D."/>
            <person name="Teijaro C.N."/>
            <person name="Fluegel L."/>
            <person name="Davis C.M."/>
            <person name="Simpson J.R."/>
            <person name="Lauterbach L."/>
            <person name="Steele A.D."/>
            <person name="Gui C."/>
            <person name="Meng S."/>
            <person name="Li G."/>
            <person name="Viehrig K."/>
            <person name="Ye F."/>
            <person name="Su P."/>
            <person name="Kiefer A.F."/>
            <person name="Nichols A."/>
            <person name="Cepeda A.J."/>
            <person name="Yan W."/>
            <person name="Fan B."/>
            <person name="Jiang Y."/>
            <person name="Adhikari A."/>
            <person name="Zheng C.-J."/>
            <person name="Schuster L."/>
            <person name="Cowan T.M."/>
            <person name="Smanski M.J."/>
            <person name="Chevrette M.G."/>
            <person name="De Carvalho L.P.S."/>
            <person name="Shen B."/>
        </authorList>
    </citation>
    <scope>NUCLEOTIDE SEQUENCE [LARGE SCALE GENOMIC DNA]</scope>
    <source>
        <strain evidence="3 4">NPDC033843</strain>
    </source>
</reference>
<dbReference type="PANTHER" id="PTHR46832:SF1">
    <property type="entry name" value="5'-METHYLTHIOADENOSINE_S-ADENOSYLHOMOCYSTEINE NUCLEOSIDASE"/>
    <property type="match status" value="1"/>
</dbReference>
<protein>
    <submittedName>
        <fullName evidence="3">5'-methylthioadenosine/S-adenosylhomocysteine nucleosidase</fullName>
    </submittedName>
</protein>
<dbReference type="EMBL" id="JBEZVE010000052">
    <property type="protein sequence ID" value="MEU3787762.1"/>
    <property type="molecule type" value="Genomic_DNA"/>
</dbReference>
<dbReference type="InterPro" id="IPR035994">
    <property type="entry name" value="Nucleoside_phosphorylase_sf"/>
</dbReference>
<evidence type="ECO:0000259" key="2">
    <source>
        <dbReference type="Pfam" id="PF01048"/>
    </source>
</evidence>
<proteinExistence type="predicted"/>
<organism evidence="3 4">
    <name type="scientific">Streptomyces sp. 900129855</name>
    <dbReference type="NCBI Taxonomy" id="3155129"/>
    <lineage>
        <taxon>Bacteria</taxon>
        <taxon>Bacillati</taxon>
        <taxon>Actinomycetota</taxon>
        <taxon>Actinomycetes</taxon>
        <taxon>Kitasatosporales</taxon>
        <taxon>Streptomycetaceae</taxon>
        <taxon>Streptomyces</taxon>
    </lineage>
</organism>
<comment type="caution">
    <text evidence="3">The sequence shown here is derived from an EMBL/GenBank/DDBJ whole genome shotgun (WGS) entry which is preliminary data.</text>
</comment>
<dbReference type="Proteomes" id="UP001550739">
    <property type="component" value="Unassembled WGS sequence"/>
</dbReference>
<evidence type="ECO:0000256" key="1">
    <source>
        <dbReference type="SAM" id="MobiDB-lite"/>
    </source>
</evidence>
<feature type="region of interest" description="Disordered" evidence="1">
    <location>
        <begin position="237"/>
        <end position="305"/>
    </location>
</feature>
<keyword evidence="4" id="KW-1185">Reference proteome</keyword>